<organism evidence="2 3">
    <name type="scientific">Hymenobacter yonginensis</name>
    <dbReference type="NCBI Taxonomy" id="748197"/>
    <lineage>
        <taxon>Bacteria</taxon>
        <taxon>Pseudomonadati</taxon>
        <taxon>Bacteroidota</taxon>
        <taxon>Cytophagia</taxon>
        <taxon>Cytophagales</taxon>
        <taxon>Hymenobacteraceae</taxon>
        <taxon>Hymenobacter</taxon>
    </lineage>
</organism>
<feature type="domain" description="Diphthamide synthase" evidence="1">
    <location>
        <begin position="8"/>
        <end position="202"/>
    </location>
</feature>
<dbReference type="EMBL" id="CP115396">
    <property type="protein sequence ID" value="WBO82968.1"/>
    <property type="molecule type" value="Genomic_DNA"/>
</dbReference>
<dbReference type="GO" id="GO:0017178">
    <property type="term" value="F:diphthine-ammonia ligase activity"/>
    <property type="evidence" value="ECO:0007669"/>
    <property type="project" value="UniProtKB-EC"/>
</dbReference>
<keyword evidence="3" id="KW-1185">Reference proteome</keyword>
<accession>A0ABY7PHS3</accession>
<dbReference type="SUPFAM" id="SSF52402">
    <property type="entry name" value="Adenine nucleotide alpha hydrolases-like"/>
    <property type="match status" value="1"/>
</dbReference>
<dbReference type="Gene3D" id="3.90.1490.10">
    <property type="entry name" value="putative n-type atp pyrophosphatase, domain 2"/>
    <property type="match status" value="1"/>
</dbReference>
<dbReference type="InterPro" id="IPR014729">
    <property type="entry name" value="Rossmann-like_a/b/a_fold"/>
</dbReference>
<dbReference type="RefSeq" id="WP_270125316.1">
    <property type="nucleotide sequence ID" value="NZ_CP115396.1"/>
</dbReference>
<dbReference type="Gene3D" id="3.40.50.620">
    <property type="entry name" value="HUPs"/>
    <property type="match status" value="1"/>
</dbReference>
<evidence type="ECO:0000313" key="2">
    <source>
        <dbReference type="EMBL" id="WBO82968.1"/>
    </source>
</evidence>
<dbReference type="InterPro" id="IPR030662">
    <property type="entry name" value="DPH6/MJ0570"/>
</dbReference>
<dbReference type="InterPro" id="IPR002761">
    <property type="entry name" value="Diphthami_syn_dom"/>
</dbReference>
<dbReference type="Pfam" id="PF01902">
    <property type="entry name" value="Diphthami_syn_2"/>
    <property type="match status" value="1"/>
</dbReference>
<gene>
    <name evidence="2" type="ORF">O9Z63_11305</name>
</gene>
<reference evidence="2 3" key="1">
    <citation type="journal article" date="2011" name="Int. J. Syst. Evol. Microbiol.">
        <title>Hymenobacter yonginensis sp. nov., isolated from a mesotrophic artificial lake.</title>
        <authorList>
            <person name="Joung Y."/>
            <person name="Cho S.H."/>
            <person name="Kim H."/>
            <person name="Kim S.B."/>
            <person name="Joh K."/>
        </authorList>
    </citation>
    <scope>NUCLEOTIDE SEQUENCE [LARGE SCALE GENOMIC DNA]</scope>
    <source>
        <strain evidence="2 3">KCTC 22745</strain>
    </source>
</reference>
<evidence type="ECO:0000313" key="3">
    <source>
        <dbReference type="Proteomes" id="UP001211872"/>
    </source>
</evidence>
<sequence>MPAPTLMNWSGGKDSALALYHALRDPRYHVTDLLTSVNAHYQRVSMHGVRVALLDQQAQRIGLPLTKLELPEMPDMDDYERLMAATLAPLQDRGIQHAVFGDIYLEDLRRYREQQLARVGMEAIFPLWQRPNADLLREYLDLGFRAVVVCVNEKYLDASFCGRELNANFLRDLPPGVDSCGENGEYHSFVFDAPYFSAPIAFELGEIVRRTYQRPAAASTVCPPAPAAEAPAEPAAPDPFAPGFWYCDLLPVAEAGTR</sequence>
<dbReference type="Proteomes" id="UP001211872">
    <property type="component" value="Chromosome"/>
</dbReference>
<evidence type="ECO:0000259" key="1">
    <source>
        <dbReference type="Pfam" id="PF01902"/>
    </source>
</evidence>
<dbReference type="CDD" id="cd01994">
    <property type="entry name" value="AANH_PF0828-like"/>
    <property type="match status" value="1"/>
</dbReference>
<dbReference type="NCBIfam" id="TIGR00290">
    <property type="entry name" value="MJ0570_dom"/>
    <property type="match status" value="1"/>
</dbReference>
<name>A0ABY7PHS3_9BACT</name>
<keyword evidence="2" id="KW-0436">Ligase</keyword>
<dbReference type="EC" id="6.3.1.14" evidence="2"/>
<dbReference type="PIRSF" id="PIRSF039123">
    <property type="entry name" value="Diphthamide_synthase"/>
    <property type="match status" value="1"/>
</dbReference>
<protein>
    <submittedName>
        <fullName evidence="2">Diphthine--ammonia ligase</fullName>
        <ecNumber evidence="2">6.3.1.14</ecNumber>
    </submittedName>
</protein>
<proteinExistence type="predicted"/>